<dbReference type="AlphaFoldDB" id="A0A451B763"/>
<evidence type="ECO:0000313" key="3">
    <source>
        <dbReference type="EMBL" id="VFK74106.1"/>
    </source>
</evidence>
<name>A0A451B763_9GAMM</name>
<evidence type="ECO:0000313" key="2">
    <source>
        <dbReference type="EMBL" id="VFK28810.1"/>
    </source>
</evidence>
<protein>
    <recommendedName>
        <fullName evidence="4">Strictosidine synthase</fullName>
    </recommendedName>
</protein>
<dbReference type="EMBL" id="CAADFO010000002">
    <property type="protein sequence ID" value="VFK22482.1"/>
    <property type="molecule type" value="Genomic_DNA"/>
</dbReference>
<dbReference type="EMBL" id="CAADGH010000001">
    <property type="protein sequence ID" value="VFK74106.1"/>
    <property type="molecule type" value="Genomic_DNA"/>
</dbReference>
<proteinExistence type="predicted"/>
<evidence type="ECO:0008006" key="4">
    <source>
        <dbReference type="Google" id="ProtNLM"/>
    </source>
</evidence>
<sequence length="71" mass="7922">MKNLLAKLPPFLLPDAESYGLVLALDEQGNIVRSLHDVGGAHVKEITSVEEHDGYLYLGNLHQDWIGRLKL</sequence>
<dbReference type="EMBL" id="CAADFQ010000007">
    <property type="protein sequence ID" value="VFK28810.1"/>
    <property type="molecule type" value="Genomic_DNA"/>
</dbReference>
<reference evidence="3" key="1">
    <citation type="submission" date="2019-02" db="EMBL/GenBank/DDBJ databases">
        <authorList>
            <person name="Gruber-Vodicka R. H."/>
            <person name="Seah K. B. B."/>
        </authorList>
    </citation>
    <scope>NUCLEOTIDE SEQUENCE</scope>
    <source>
        <strain evidence="1">BECK_BZ197</strain>
        <strain evidence="3">BECK_BZ198</strain>
        <strain evidence="2">BECK_BZ199</strain>
    </source>
</reference>
<evidence type="ECO:0000313" key="1">
    <source>
        <dbReference type="EMBL" id="VFK22482.1"/>
    </source>
</evidence>
<gene>
    <name evidence="1" type="ORF">BECKMB1821G_GA0114241_100236</name>
    <name evidence="3" type="ORF">BECKMB1821H_GA0114242_100137</name>
    <name evidence="2" type="ORF">BECKMB1821I_GA0114274_100737</name>
</gene>
<accession>A0A451B763</accession>
<organism evidence="3">
    <name type="scientific">Candidatus Kentrum sp. MB</name>
    <dbReference type="NCBI Taxonomy" id="2138164"/>
    <lineage>
        <taxon>Bacteria</taxon>
        <taxon>Pseudomonadati</taxon>
        <taxon>Pseudomonadota</taxon>
        <taxon>Gammaproteobacteria</taxon>
        <taxon>Candidatus Kentrum</taxon>
    </lineage>
</organism>